<proteinExistence type="predicted"/>
<dbReference type="EMBL" id="SBIQ01000135">
    <property type="protein sequence ID" value="KAF7683061.1"/>
    <property type="molecule type" value="Genomic_DNA"/>
</dbReference>
<sequence>MKVKFNLIVDEILANTIFVSGREVLQNKILKAYAAQKYSMFKNDGKLYISLEIQHVCVNTNRNLPPHKIDVSFLSLMTTGSNINNNENIIGKNLNFVEERECRRIVDTAHPLIQARLAPLGELAMRYFSRVLEMRVGDYRLIIEPQHNRYAIQYKKYRDKKLIFRYDILTLEMIYISDEGDNFYDSLYVQYNNNNNNNNNSNNDNNIKTCTNQNNRIWQGTTRPIPPTHDDIDSEDIDGEKEDMNETNILVGVASFLDGHDLCVKTTYLLDSTTNTVLYHRYHPNDHTQIFPFTLETEDLQHSDMGPALIINNEGVPISLPSSGSSIYWHASWRLEAQLPLAAHVGDQQVNEDSVPHHQSPSCMLSSIINTIPIYILPKLDGNNGILRFYHNHFVISCPQMLSTTHPHLIPQHILHSLIDFTFIVETDLYSLANSLIHHYRPVAIIDFATTDFNAAERMCILQVLRTHFRNNLAPYYVFFQGEAISSKPSPSIPLPTLLEEQLQDGEIYEVLLNNDRYIEKICRHRPDKSRANPLKTVNIILDIQKMEDVTPN</sequence>
<name>A0ABQ7HY14_9MICR</name>
<reference evidence="1 2" key="1">
    <citation type="submission" date="2019-01" db="EMBL/GenBank/DDBJ databases">
        <title>Genomes sequencing and comparative genomics of infectious freshwater microsporidia, Cucumispora dikerogammari and Thelohania contejeani.</title>
        <authorList>
            <person name="Cormier A."/>
            <person name="Giraud I."/>
            <person name="Wattier R."/>
            <person name="Teixeira M."/>
            <person name="Grandjean F."/>
            <person name="Rigaud T."/>
            <person name="Cordaux R."/>
        </authorList>
    </citation>
    <scope>NUCLEOTIDE SEQUENCE [LARGE SCALE GENOMIC DNA]</scope>
    <source>
        <strain evidence="1">T1</strain>
        <tissue evidence="1">Spores</tissue>
    </source>
</reference>
<evidence type="ECO:0000313" key="2">
    <source>
        <dbReference type="Proteomes" id="UP001516464"/>
    </source>
</evidence>
<gene>
    <name evidence="1" type="ORF">TCON_1724</name>
</gene>
<protein>
    <submittedName>
        <fullName evidence="1">Uncharacterized protein</fullName>
    </submittedName>
</protein>
<dbReference type="Proteomes" id="UP001516464">
    <property type="component" value="Unassembled WGS sequence"/>
</dbReference>
<accession>A0ABQ7HY14</accession>
<comment type="caution">
    <text evidence="1">The sequence shown here is derived from an EMBL/GenBank/DDBJ whole genome shotgun (WGS) entry which is preliminary data.</text>
</comment>
<keyword evidence="2" id="KW-1185">Reference proteome</keyword>
<evidence type="ECO:0000313" key="1">
    <source>
        <dbReference type="EMBL" id="KAF7683061.1"/>
    </source>
</evidence>
<organism evidence="1 2">
    <name type="scientific">Astathelohania contejeani</name>
    <dbReference type="NCBI Taxonomy" id="164912"/>
    <lineage>
        <taxon>Eukaryota</taxon>
        <taxon>Fungi</taxon>
        <taxon>Fungi incertae sedis</taxon>
        <taxon>Microsporidia</taxon>
        <taxon>Astathelohaniidae</taxon>
        <taxon>Astathelohania</taxon>
    </lineage>
</organism>